<evidence type="ECO:0000313" key="2">
    <source>
        <dbReference type="Proteomes" id="UP000321291"/>
    </source>
</evidence>
<dbReference type="InterPro" id="IPR029062">
    <property type="entry name" value="Class_I_gatase-like"/>
</dbReference>
<proteinExistence type="predicted"/>
<dbReference type="SUPFAM" id="SSF52317">
    <property type="entry name" value="Class I glutamine amidotransferase-like"/>
    <property type="match status" value="1"/>
</dbReference>
<name>A0A5B8VFY0_9BACT</name>
<dbReference type="AlphaFoldDB" id="A0A5B8VFY0"/>
<organism evidence="1 2">
    <name type="scientific">Arachidicoccus ginsenosidivorans</name>
    <dbReference type="NCBI Taxonomy" id="496057"/>
    <lineage>
        <taxon>Bacteria</taxon>
        <taxon>Pseudomonadati</taxon>
        <taxon>Bacteroidota</taxon>
        <taxon>Chitinophagia</taxon>
        <taxon>Chitinophagales</taxon>
        <taxon>Chitinophagaceae</taxon>
        <taxon>Arachidicoccus</taxon>
    </lineage>
</organism>
<protein>
    <submittedName>
        <fullName evidence="1">DUF4350 domain-containing protein</fullName>
    </submittedName>
</protein>
<reference evidence="1 2" key="1">
    <citation type="journal article" date="2017" name="Int. J. Syst. Evol. Microbiol.">
        <title>Arachidicoccus ginsenosidivorans sp. nov., with ginsenoside-converting activity isolated from ginseng cultivating soil.</title>
        <authorList>
            <person name="Siddiqi M.Z."/>
            <person name="Aslam Z."/>
            <person name="Im W.T."/>
        </authorList>
    </citation>
    <scope>NUCLEOTIDE SEQUENCE [LARGE SCALE GENOMIC DNA]</scope>
    <source>
        <strain evidence="1 2">Gsoil 809</strain>
    </source>
</reference>
<dbReference type="KEGG" id="agi:FSB73_00320"/>
<dbReference type="Proteomes" id="UP000321291">
    <property type="component" value="Chromosome"/>
</dbReference>
<dbReference type="EMBL" id="CP042434">
    <property type="protein sequence ID" value="QEC70384.1"/>
    <property type="molecule type" value="Genomic_DNA"/>
</dbReference>
<gene>
    <name evidence="1" type="ORF">FSB73_00320</name>
</gene>
<sequence>MYFLFKISMIAATIIGGNAGAYQDNVVQTCPSTIQAMKQDDYNESVSTNQKDSLIVLLDSYFNNEKRKTKAGALISIHYKWNQKDYGGYSKWGEAFRQKGAATRITIDPPSKKVLRDASIYIITDPDIPSENSNAKYMTPEFAETIARWVSNGGVLVLMANDSGNADIKHFNLLTQKFGFRFNEDSYNHVPGNNFDLGAVNIAAGNPIFKQTRHVYIKELSTITTFGQGQVRPILEKQGRIIAVSTHYGKGVVFAVGDPWFYNEYVNGRLPDSFENVKAMKELTNWLVSIAGK</sequence>
<dbReference type="OrthoDB" id="6381507at2"/>
<evidence type="ECO:0000313" key="1">
    <source>
        <dbReference type="EMBL" id="QEC70384.1"/>
    </source>
</evidence>
<accession>A0A5B8VFY0</accession>
<dbReference type="RefSeq" id="WP_146779648.1">
    <property type="nucleotide sequence ID" value="NZ_CP042434.1"/>
</dbReference>
<keyword evidence="2" id="KW-1185">Reference proteome</keyword>